<feature type="domain" description="4Fe-4S ferredoxin-type" evidence="9">
    <location>
        <begin position="1"/>
        <end position="31"/>
    </location>
</feature>
<evidence type="ECO:0000313" key="11">
    <source>
        <dbReference type="Proteomes" id="UP001291653"/>
    </source>
</evidence>
<keyword evidence="11" id="KW-1185">Reference proteome</keyword>
<comment type="cofactor">
    <cofactor evidence="8">
        <name>[3Fe-4S] cluster</name>
        <dbReference type="ChEBI" id="CHEBI:21137"/>
    </cofactor>
    <text evidence="8">Binds 1 [3Fe-4S] cluster.</text>
</comment>
<evidence type="ECO:0000256" key="1">
    <source>
        <dbReference type="ARBA" id="ARBA00001966"/>
    </source>
</evidence>
<dbReference type="PROSITE" id="PS51379">
    <property type="entry name" value="4FE4S_FER_2"/>
    <property type="match status" value="2"/>
</dbReference>
<dbReference type="InterPro" id="IPR000813">
    <property type="entry name" value="7Fe_ferredoxin"/>
</dbReference>
<comment type="cofactor">
    <cofactor evidence="1 8">
        <name>[4Fe-4S] cluster</name>
        <dbReference type="ChEBI" id="CHEBI:49883"/>
    </cofactor>
</comment>
<evidence type="ECO:0000259" key="9">
    <source>
        <dbReference type="PROSITE" id="PS51379"/>
    </source>
</evidence>
<dbReference type="InterPro" id="IPR050294">
    <property type="entry name" value="RnfB_subfamily"/>
</dbReference>
<organism evidence="10 11">
    <name type="scientific">Streptomyces yaizuensis</name>
    <dbReference type="NCBI Taxonomy" id="2989713"/>
    <lineage>
        <taxon>Bacteria</taxon>
        <taxon>Bacillati</taxon>
        <taxon>Actinomycetota</taxon>
        <taxon>Actinomycetes</taxon>
        <taxon>Kitasatosporales</taxon>
        <taxon>Streptomycetaceae</taxon>
        <taxon>Streptomyces</taxon>
    </lineage>
</organism>
<dbReference type="Proteomes" id="UP001291653">
    <property type="component" value="Unassembled WGS sequence"/>
</dbReference>
<dbReference type="Pfam" id="PF12838">
    <property type="entry name" value="Fer4_7"/>
    <property type="match status" value="1"/>
</dbReference>
<gene>
    <name evidence="10" type="ORF">SYYSPA8_02035</name>
</gene>
<keyword evidence="3 8" id="KW-0004">4Fe-4S</keyword>
<keyword evidence="2 8" id="KW-0813">Transport</keyword>
<comment type="function">
    <text evidence="8">Ferredoxins are iron-sulfur proteins that transfer electrons in a wide variety of metabolic reactions.</text>
</comment>
<keyword evidence="4 8" id="KW-0479">Metal-binding</keyword>
<sequence length="89" mass="9576">MTYVITEACAGNKDTACWEACPADAIHPGPKDASFGTHVQLYIDPTECIDCSACEPVCPVEAIYPEDDVPEESHGSIAVNRDFFTARPA</sequence>
<keyword evidence="8" id="KW-0003">3Fe-4S</keyword>
<dbReference type="InterPro" id="IPR017896">
    <property type="entry name" value="4Fe4S_Fe-S-bd"/>
</dbReference>
<dbReference type="PANTHER" id="PTHR42859">
    <property type="entry name" value="OXIDOREDUCTASE"/>
    <property type="match status" value="1"/>
</dbReference>
<evidence type="ECO:0000256" key="2">
    <source>
        <dbReference type="ARBA" id="ARBA00022448"/>
    </source>
</evidence>
<reference evidence="10 11" key="1">
    <citation type="submission" date="2022-10" db="EMBL/GenBank/DDBJ databases">
        <title>Draft genome sequence of Streptomyces sp. YSPA8.</title>
        <authorList>
            <person name="Moriuchi R."/>
            <person name="Dohra H."/>
            <person name="Yamamura H."/>
            <person name="Kodani S."/>
        </authorList>
    </citation>
    <scope>NUCLEOTIDE SEQUENCE [LARGE SCALE GENOMIC DNA]</scope>
    <source>
        <strain evidence="10 11">YSPA8</strain>
    </source>
</reference>
<keyword evidence="5 8" id="KW-0249">Electron transport</keyword>
<dbReference type="Gene3D" id="3.30.70.20">
    <property type="match status" value="1"/>
</dbReference>
<keyword evidence="7 8" id="KW-0411">Iron-sulfur</keyword>
<proteinExistence type="predicted"/>
<feature type="domain" description="4Fe-4S ferredoxin-type" evidence="9">
    <location>
        <begin position="39"/>
        <end position="68"/>
    </location>
</feature>
<accession>A0ABQ5NRP0</accession>
<protein>
    <recommendedName>
        <fullName evidence="8">Ferredoxin</fullName>
    </recommendedName>
</protein>
<dbReference type="PRINTS" id="PR00354">
    <property type="entry name" value="7FE8SFRDOXIN"/>
</dbReference>
<name>A0ABQ5NRP0_9ACTN</name>
<dbReference type="SUPFAM" id="SSF54862">
    <property type="entry name" value="4Fe-4S ferredoxins"/>
    <property type="match status" value="1"/>
</dbReference>
<evidence type="ECO:0000256" key="3">
    <source>
        <dbReference type="ARBA" id="ARBA00022485"/>
    </source>
</evidence>
<evidence type="ECO:0000313" key="10">
    <source>
        <dbReference type="EMBL" id="GLF93026.1"/>
    </source>
</evidence>
<dbReference type="PANTHER" id="PTHR42859:SF2">
    <property type="entry name" value="FERREDOXIN"/>
    <property type="match status" value="1"/>
</dbReference>
<evidence type="ECO:0000256" key="5">
    <source>
        <dbReference type="ARBA" id="ARBA00022982"/>
    </source>
</evidence>
<dbReference type="RefSeq" id="WP_407705883.1">
    <property type="nucleotide sequence ID" value="NZ_BSBI01000001.1"/>
</dbReference>
<evidence type="ECO:0000256" key="6">
    <source>
        <dbReference type="ARBA" id="ARBA00023004"/>
    </source>
</evidence>
<dbReference type="InterPro" id="IPR017900">
    <property type="entry name" value="4Fe4S_Fe_S_CS"/>
</dbReference>
<dbReference type="PROSITE" id="PS00198">
    <property type="entry name" value="4FE4S_FER_1"/>
    <property type="match status" value="1"/>
</dbReference>
<comment type="caution">
    <text evidence="10">The sequence shown here is derived from an EMBL/GenBank/DDBJ whole genome shotgun (WGS) entry which is preliminary data.</text>
</comment>
<evidence type="ECO:0000256" key="8">
    <source>
        <dbReference type="RuleBase" id="RU365098"/>
    </source>
</evidence>
<evidence type="ECO:0000256" key="7">
    <source>
        <dbReference type="ARBA" id="ARBA00023014"/>
    </source>
</evidence>
<evidence type="ECO:0000256" key="4">
    <source>
        <dbReference type="ARBA" id="ARBA00022723"/>
    </source>
</evidence>
<keyword evidence="6 8" id="KW-0408">Iron</keyword>
<dbReference type="EMBL" id="BSBI01000001">
    <property type="protein sequence ID" value="GLF93026.1"/>
    <property type="molecule type" value="Genomic_DNA"/>
</dbReference>